<dbReference type="InterPro" id="IPR029061">
    <property type="entry name" value="THDP-binding"/>
</dbReference>
<dbReference type="InterPro" id="IPR011766">
    <property type="entry name" value="TPP_enzyme_TPP-bd"/>
</dbReference>
<dbReference type="InterPro" id="IPR039368">
    <property type="entry name" value="AHAS_TPP"/>
</dbReference>
<name>A0ABV7VBN3_9PROT</name>
<evidence type="ECO:0000256" key="4">
    <source>
        <dbReference type="ARBA" id="ARBA00013145"/>
    </source>
</evidence>
<dbReference type="PANTHER" id="PTHR18968">
    <property type="entry name" value="THIAMINE PYROPHOSPHATE ENZYMES"/>
    <property type="match status" value="1"/>
</dbReference>
<sequence>MQSAKQPAPAQMPKQQMSGAELMIKALVDQGVEVIFGYPGGAVLPIYDALFKQNAIRHILVRHEQGAVHAAEGYARSTGKPGVVLVTSGPGATNAVTGLTDALLDSIPVVCLTGQVATHLIGSDAFQECDTTGITRPCTKHNYLVKSADDLARVVHEAFYVATSGRPGPVVIDLPKDVQVAQGAYTPKDNVRHKTYRPQVDGDVAKIKETVALLAAAERPIFYTGGGIINAGPKAAALLQDFVKLTGFPITNTLMGLGGYPGTDRQFLGMLGMHGTWEANHAMHDCDVMLAIGARFDDRITGRLNAFSPGSTKIHIDIDPSSHNKTVHCDIAIVGDAARVLEQMIAAWKEGGYKPNRKALDAWWAQIDQWRARDCLKFTQGDKIIKPQYAIQRLYELTKDRDTFITTEVGQHQMWAAQFYKFNQPNHWMTSGGLGTMGYGLPAAIGVQLGHPGKLVVDIAGEASILMNIQELGTAAQFRLPVKVFILNNEYMGMVRQWQEILHGGRYSQSYSESLPDFVKLAEAFHCKGLRVTDPADLDATIREMVAYDGPVVVDVAVDKAENCFPMVPSGAAHNEMILPDHRASDREPTVSEDGMALV</sequence>
<keyword evidence="8 11" id="KW-0460">Magnesium</keyword>
<protein>
    <recommendedName>
        <fullName evidence="4 11">Acetolactate synthase</fullName>
        <ecNumber evidence="4 11">2.2.1.6</ecNumber>
    </recommendedName>
</protein>
<keyword evidence="16" id="KW-1185">Reference proteome</keyword>
<dbReference type="InterPro" id="IPR029035">
    <property type="entry name" value="DHS-like_NAD/FAD-binding_dom"/>
</dbReference>
<dbReference type="InterPro" id="IPR012000">
    <property type="entry name" value="Thiamin_PyroP_enz_cen_dom"/>
</dbReference>
<keyword evidence="7 11" id="KW-0479">Metal-binding</keyword>
<proteinExistence type="inferred from homology"/>
<dbReference type="PANTHER" id="PTHR18968:SF13">
    <property type="entry name" value="ACETOLACTATE SYNTHASE CATALYTIC SUBUNIT, MITOCHONDRIAL"/>
    <property type="match status" value="1"/>
</dbReference>
<dbReference type="CDD" id="cd07035">
    <property type="entry name" value="TPP_PYR_POX_like"/>
    <property type="match status" value="1"/>
</dbReference>
<keyword evidence="9 11" id="KW-0786">Thiamine pyrophosphate</keyword>
<evidence type="ECO:0000256" key="10">
    <source>
        <dbReference type="ARBA" id="ARBA00023304"/>
    </source>
</evidence>
<dbReference type="SUPFAM" id="SSF52467">
    <property type="entry name" value="DHS-like NAD/FAD-binding domain"/>
    <property type="match status" value="1"/>
</dbReference>
<dbReference type="NCBIfam" id="NF006581">
    <property type="entry name" value="PRK09107.1"/>
    <property type="match status" value="1"/>
</dbReference>
<evidence type="ECO:0000259" key="12">
    <source>
        <dbReference type="Pfam" id="PF00205"/>
    </source>
</evidence>
<evidence type="ECO:0000256" key="6">
    <source>
        <dbReference type="ARBA" id="ARBA00022679"/>
    </source>
</evidence>
<evidence type="ECO:0000313" key="15">
    <source>
        <dbReference type="EMBL" id="MFC3674377.1"/>
    </source>
</evidence>
<evidence type="ECO:0000256" key="11">
    <source>
        <dbReference type="RuleBase" id="RU003591"/>
    </source>
</evidence>
<accession>A0ABV7VBN3</accession>
<comment type="cofactor">
    <cofactor evidence="11">
        <name>thiamine diphosphate</name>
        <dbReference type="ChEBI" id="CHEBI:58937"/>
    </cofactor>
    <text evidence="11">Binds 1 thiamine pyrophosphate per subunit.</text>
</comment>
<comment type="catalytic activity">
    <reaction evidence="11">
        <text>2 pyruvate + H(+) = (2S)-2-acetolactate + CO2</text>
        <dbReference type="Rhea" id="RHEA:25249"/>
        <dbReference type="ChEBI" id="CHEBI:15361"/>
        <dbReference type="ChEBI" id="CHEBI:15378"/>
        <dbReference type="ChEBI" id="CHEBI:16526"/>
        <dbReference type="ChEBI" id="CHEBI:58476"/>
        <dbReference type="EC" id="2.2.1.6"/>
    </reaction>
</comment>
<feature type="domain" description="Thiamine pyrophosphate enzyme central" evidence="12">
    <location>
        <begin position="207"/>
        <end position="344"/>
    </location>
</feature>
<feature type="domain" description="Thiamine pyrophosphate enzyme N-terminal TPP-binding" evidence="14">
    <location>
        <begin position="17"/>
        <end position="132"/>
    </location>
</feature>
<evidence type="ECO:0000256" key="8">
    <source>
        <dbReference type="ARBA" id="ARBA00022842"/>
    </source>
</evidence>
<keyword evidence="10 11" id="KW-0100">Branched-chain amino acid biosynthesis</keyword>
<evidence type="ECO:0000256" key="5">
    <source>
        <dbReference type="ARBA" id="ARBA00022605"/>
    </source>
</evidence>
<dbReference type="Pfam" id="PF02776">
    <property type="entry name" value="TPP_enzyme_N"/>
    <property type="match status" value="1"/>
</dbReference>
<dbReference type="InterPro" id="IPR045229">
    <property type="entry name" value="TPP_enz"/>
</dbReference>
<dbReference type="EC" id="2.2.1.6" evidence="4 11"/>
<dbReference type="CDD" id="cd02015">
    <property type="entry name" value="TPP_AHAS"/>
    <property type="match status" value="1"/>
</dbReference>
<evidence type="ECO:0000259" key="14">
    <source>
        <dbReference type="Pfam" id="PF02776"/>
    </source>
</evidence>
<reference evidence="16" key="1">
    <citation type="journal article" date="2019" name="Int. J. Syst. Evol. Microbiol.">
        <title>The Global Catalogue of Microorganisms (GCM) 10K type strain sequencing project: providing services to taxonomists for standard genome sequencing and annotation.</title>
        <authorList>
            <consortium name="The Broad Institute Genomics Platform"/>
            <consortium name="The Broad Institute Genome Sequencing Center for Infectious Disease"/>
            <person name="Wu L."/>
            <person name="Ma J."/>
        </authorList>
    </citation>
    <scope>NUCLEOTIDE SEQUENCE [LARGE SCALE GENOMIC DNA]</scope>
    <source>
        <strain evidence="16">KCTC 42182</strain>
    </source>
</reference>
<dbReference type="EMBL" id="JBHRYJ010000001">
    <property type="protein sequence ID" value="MFC3674377.1"/>
    <property type="molecule type" value="Genomic_DNA"/>
</dbReference>
<dbReference type="Pfam" id="PF02775">
    <property type="entry name" value="TPP_enzyme_C"/>
    <property type="match status" value="1"/>
</dbReference>
<keyword evidence="6 11" id="KW-0808">Transferase</keyword>
<dbReference type="InterPro" id="IPR012846">
    <property type="entry name" value="Acetolactate_synth_lsu"/>
</dbReference>
<dbReference type="NCBIfam" id="TIGR00118">
    <property type="entry name" value="acolac_lg"/>
    <property type="match status" value="1"/>
</dbReference>
<feature type="domain" description="Thiamine pyrophosphate enzyme TPP-binding" evidence="13">
    <location>
        <begin position="409"/>
        <end position="556"/>
    </location>
</feature>
<comment type="pathway">
    <text evidence="2 11">Amino-acid biosynthesis; L-valine biosynthesis; L-valine from pyruvate: step 1/4.</text>
</comment>
<dbReference type="Proteomes" id="UP001595711">
    <property type="component" value="Unassembled WGS sequence"/>
</dbReference>
<evidence type="ECO:0000256" key="1">
    <source>
        <dbReference type="ARBA" id="ARBA00004974"/>
    </source>
</evidence>
<evidence type="ECO:0000256" key="9">
    <source>
        <dbReference type="ARBA" id="ARBA00023052"/>
    </source>
</evidence>
<evidence type="ECO:0000259" key="13">
    <source>
        <dbReference type="Pfam" id="PF02775"/>
    </source>
</evidence>
<evidence type="ECO:0000313" key="16">
    <source>
        <dbReference type="Proteomes" id="UP001595711"/>
    </source>
</evidence>
<evidence type="ECO:0000256" key="2">
    <source>
        <dbReference type="ARBA" id="ARBA00005025"/>
    </source>
</evidence>
<comment type="similarity">
    <text evidence="3 11">Belongs to the TPP enzyme family.</text>
</comment>
<comment type="cofactor">
    <cofactor evidence="11">
        <name>Mg(2+)</name>
        <dbReference type="ChEBI" id="CHEBI:18420"/>
    </cofactor>
    <text evidence="11">Binds 1 Mg(2+) ion per subunit.</text>
</comment>
<dbReference type="Pfam" id="PF00205">
    <property type="entry name" value="TPP_enzyme_M"/>
    <property type="match status" value="1"/>
</dbReference>
<keyword evidence="5 11" id="KW-0028">Amino-acid biosynthesis</keyword>
<evidence type="ECO:0000256" key="7">
    <source>
        <dbReference type="ARBA" id="ARBA00022723"/>
    </source>
</evidence>
<gene>
    <name evidence="15" type="ORF">ACFOOQ_02410</name>
</gene>
<dbReference type="GO" id="GO:0003984">
    <property type="term" value="F:acetolactate synthase activity"/>
    <property type="evidence" value="ECO:0007669"/>
    <property type="project" value="UniProtKB-EC"/>
</dbReference>
<comment type="caution">
    <text evidence="15">The sequence shown here is derived from an EMBL/GenBank/DDBJ whole genome shotgun (WGS) entry which is preliminary data.</text>
</comment>
<dbReference type="SUPFAM" id="SSF52518">
    <property type="entry name" value="Thiamin diphosphate-binding fold (THDP-binding)"/>
    <property type="match status" value="2"/>
</dbReference>
<organism evidence="15 16">
    <name type="scientific">Ferrovibrio xuzhouensis</name>
    <dbReference type="NCBI Taxonomy" id="1576914"/>
    <lineage>
        <taxon>Bacteria</taxon>
        <taxon>Pseudomonadati</taxon>
        <taxon>Pseudomonadota</taxon>
        <taxon>Alphaproteobacteria</taxon>
        <taxon>Rhodospirillales</taxon>
        <taxon>Rhodospirillaceae</taxon>
        <taxon>Ferrovibrio</taxon>
    </lineage>
</organism>
<evidence type="ECO:0000256" key="3">
    <source>
        <dbReference type="ARBA" id="ARBA00007812"/>
    </source>
</evidence>
<dbReference type="InterPro" id="IPR012001">
    <property type="entry name" value="Thiamin_PyroP_enz_TPP-bd_dom"/>
</dbReference>
<dbReference type="Gene3D" id="3.40.50.970">
    <property type="match status" value="2"/>
</dbReference>
<comment type="pathway">
    <text evidence="1 11">Amino-acid biosynthesis; L-isoleucine biosynthesis; L-isoleucine from 2-oxobutanoate: step 1/4.</text>
</comment>
<dbReference type="Gene3D" id="3.40.50.1220">
    <property type="entry name" value="TPP-binding domain"/>
    <property type="match status" value="1"/>
</dbReference>